<dbReference type="RefSeq" id="WP_274321827.1">
    <property type="nucleotide sequence ID" value="NZ_CP118158.1"/>
</dbReference>
<dbReference type="GeneID" id="78821040"/>
<accession>A0ABD5Y4S1</accession>
<evidence type="ECO:0000256" key="1">
    <source>
        <dbReference type="SAM" id="MobiDB-lite"/>
    </source>
</evidence>
<organism evidence="2 3">
    <name type="scientific">Halosimplex aquaticum</name>
    <dbReference type="NCBI Taxonomy" id="3026162"/>
    <lineage>
        <taxon>Archaea</taxon>
        <taxon>Methanobacteriati</taxon>
        <taxon>Methanobacteriota</taxon>
        <taxon>Stenosarchaea group</taxon>
        <taxon>Halobacteria</taxon>
        <taxon>Halobacteriales</taxon>
        <taxon>Haloarculaceae</taxon>
        <taxon>Halosimplex</taxon>
    </lineage>
</organism>
<evidence type="ECO:0000313" key="3">
    <source>
        <dbReference type="Proteomes" id="UP001596432"/>
    </source>
</evidence>
<keyword evidence="3" id="KW-1185">Reference proteome</keyword>
<gene>
    <name evidence="2" type="ORF">ACFQMA_13000</name>
</gene>
<name>A0ABD5Y4S1_9EURY</name>
<reference evidence="2 3" key="1">
    <citation type="journal article" date="2019" name="Int. J. Syst. Evol. Microbiol.">
        <title>The Global Catalogue of Microorganisms (GCM) 10K type strain sequencing project: providing services to taxonomists for standard genome sequencing and annotation.</title>
        <authorList>
            <consortium name="The Broad Institute Genomics Platform"/>
            <consortium name="The Broad Institute Genome Sequencing Center for Infectious Disease"/>
            <person name="Wu L."/>
            <person name="Ma J."/>
        </authorList>
    </citation>
    <scope>NUCLEOTIDE SEQUENCE [LARGE SCALE GENOMIC DNA]</scope>
    <source>
        <strain evidence="2 3">XZYJT29</strain>
    </source>
</reference>
<feature type="compositionally biased region" description="Acidic residues" evidence="1">
    <location>
        <begin position="117"/>
        <end position="128"/>
    </location>
</feature>
<sequence length="153" mass="16586">MFEQFSSGYYLGRLYVEPSEGDAAAISRAQHEQVNRQLYADDGIQRTDLPLVMKLENTHFTVYGDDSVPADTVAVPEELVEATRIRNPPSLREVFLAKAERAKQLLSVAAGTPTSDEAIDEFVPDDPGGDAFDGGSFDDGPFDRGGFDGPTGI</sequence>
<dbReference type="EMBL" id="JBHTAS010000001">
    <property type="protein sequence ID" value="MFC7140734.1"/>
    <property type="molecule type" value="Genomic_DNA"/>
</dbReference>
<protein>
    <submittedName>
        <fullName evidence="2">DUF5802 family protein</fullName>
    </submittedName>
</protein>
<feature type="compositionally biased region" description="Low complexity" evidence="1">
    <location>
        <begin position="129"/>
        <end position="139"/>
    </location>
</feature>
<dbReference type="AlphaFoldDB" id="A0ABD5Y4S1"/>
<feature type="region of interest" description="Disordered" evidence="1">
    <location>
        <begin position="116"/>
        <end position="153"/>
    </location>
</feature>
<proteinExistence type="predicted"/>
<dbReference type="Proteomes" id="UP001596432">
    <property type="component" value="Unassembled WGS sequence"/>
</dbReference>
<comment type="caution">
    <text evidence="2">The sequence shown here is derived from an EMBL/GenBank/DDBJ whole genome shotgun (WGS) entry which is preliminary data.</text>
</comment>
<dbReference type="Pfam" id="PF19118">
    <property type="entry name" value="DUF5802"/>
    <property type="match status" value="1"/>
</dbReference>
<evidence type="ECO:0000313" key="2">
    <source>
        <dbReference type="EMBL" id="MFC7140734.1"/>
    </source>
</evidence>
<dbReference type="InterPro" id="IPR043825">
    <property type="entry name" value="DUF5802"/>
</dbReference>